<comment type="caution">
    <text evidence="5">The sequence shown here is derived from an EMBL/GenBank/DDBJ whole genome shotgun (WGS) entry which is preliminary data.</text>
</comment>
<dbReference type="AlphaFoldDB" id="A0AAE4MEF1"/>
<feature type="domain" description="GLUG" evidence="4">
    <location>
        <begin position="565"/>
        <end position="592"/>
    </location>
</feature>
<dbReference type="Pfam" id="PF07581">
    <property type="entry name" value="Glug"/>
    <property type="match status" value="6"/>
</dbReference>
<reference evidence="5 6" key="1">
    <citation type="submission" date="2023-06" db="EMBL/GenBank/DDBJ databases">
        <title>Genome sequence of Methancorpusculaceae sp. Cs1.</title>
        <authorList>
            <person name="Protasov E."/>
            <person name="Platt K."/>
            <person name="Poehlein A."/>
            <person name="Daniel R."/>
            <person name="Brune A."/>
        </authorList>
    </citation>
    <scope>NUCLEOTIDE SEQUENCE [LARGE SCALE GENOMIC DNA]</scope>
    <source>
        <strain evidence="5 6">Cs1</strain>
    </source>
</reference>
<dbReference type="Gene3D" id="2.60.40.4270">
    <property type="entry name" value="Listeria-Bacteroides repeat domain"/>
    <property type="match status" value="1"/>
</dbReference>
<dbReference type="InterPro" id="IPR011493">
    <property type="entry name" value="GLUG"/>
</dbReference>
<keyword evidence="3" id="KW-1133">Transmembrane helix</keyword>
<dbReference type="EMBL" id="JAWDKB010000001">
    <property type="protein sequence ID" value="MDV0442856.1"/>
    <property type="molecule type" value="Genomic_DNA"/>
</dbReference>
<feature type="domain" description="GLUG" evidence="4">
    <location>
        <begin position="228"/>
        <end position="252"/>
    </location>
</feature>
<evidence type="ECO:0000313" key="5">
    <source>
        <dbReference type="EMBL" id="MDV0442856.1"/>
    </source>
</evidence>
<evidence type="ECO:0000256" key="2">
    <source>
        <dbReference type="SAM" id="MobiDB-lite"/>
    </source>
</evidence>
<evidence type="ECO:0000256" key="1">
    <source>
        <dbReference type="ARBA" id="ARBA00004196"/>
    </source>
</evidence>
<proteinExistence type="predicted"/>
<dbReference type="InterPro" id="IPR013378">
    <property type="entry name" value="InlB-like_B-rpt"/>
</dbReference>
<keyword evidence="3" id="KW-0472">Membrane</keyword>
<evidence type="ECO:0000313" key="6">
    <source>
        <dbReference type="Proteomes" id="UP001283212"/>
    </source>
</evidence>
<feature type="domain" description="GLUG" evidence="4">
    <location>
        <begin position="393"/>
        <end position="419"/>
    </location>
</feature>
<feature type="compositionally biased region" description="Pro residues" evidence="2">
    <location>
        <begin position="742"/>
        <end position="757"/>
    </location>
</feature>
<feature type="transmembrane region" description="Helical" evidence="3">
    <location>
        <begin position="34"/>
        <end position="55"/>
    </location>
</feature>
<feature type="domain" description="GLUG" evidence="4">
    <location>
        <begin position="328"/>
        <end position="355"/>
    </location>
</feature>
<organism evidence="5 6">
    <name type="scientific">Methanorbis rubei</name>
    <dbReference type="NCBI Taxonomy" id="3028300"/>
    <lineage>
        <taxon>Archaea</taxon>
        <taxon>Methanobacteriati</taxon>
        <taxon>Methanobacteriota</taxon>
        <taxon>Stenosarchaea group</taxon>
        <taxon>Methanomicrobia</taxon>
        <taxon>Methanomicrobiales</taxon>
        <taxon>Methanocorpusculaceae</taxon>
        <taxon>Methanorbis</taxon>
    </lineage>
</organism>
<gene>
    <name evidence="5" type="ORF">McpCs1_02080</name>
</gene>
<protein>
    <recommendedName>
        <fullName evidence="4">GLUG domain-containing protein</fullName>
    </recommendedName>
</protein>
<feature type="region of interest" description="Disordered" evidence="2">
    <location>
        <begin position="740"/>
        <end position="771"/>
    </location>
</feature>
<evidence type="ECO:0000259" key="4">
    <source>
        <dbReference type="Pfam" id="PF07581"/>
    </source>
</evidence>
<feature type="region of interest" description="Disordered" evidence="2">
    <location>
        <begin position="859"/>
        <end position="893"/>
    </location>
</feature>
<dbReference type="Pfam" id="PF09479">
    <property type="entry name" value="Flg_new"/>
    <property type="match status" value="1"/>
</dbReference>
<dbReference type="Gene3D" id="2.160.20.110">
    <property type="match status" value="3"/>
</dbReference>
<dbReference type="InterPro" id="IPR042229">
    <property type="entry name" value="Listeria/Bacterioides_rpt_sf"/>
</dbReference>
<keyword evidence="3" id="KW-0812">Transmembrane</keyword>
<feature type="domain" description="GLUG" evidence="4">
    <location>
        <begin position="361"/>
        <end position="387"/>
    </location>
</feature>
<comment type="subcellular location">
    <subcellularLocation>
        <location evidence="1">Cell envelope</location>
    </subcellularLocation>
</comment>
<sequence length="919" mass="93737">MLLPICGKRNPSERAGAALSASSFLKYSGESNRLLCVSVAFLAVSVLMVGAASAAPIGSWTDAGEYDISWYSPGGGDSAATPYLINNSSQLAGIAVLTLGLSEDPANYFAGKYFLLTNESADAYNLAEHHWTPIGDYTKEFQGNFDGGNRTISDMNVSIHTDSGYFRGGLFGYVRDATIKNVRLENAVVNVSSTTNPCAGGIAGYLHNSSISNSYVTGTVTATGAQWSYAGGLVGVLDRSSISSSYATGNVITDAITDSYAGGFSGFMRNSTISGSYATGSVHASATAATGSPHSYAGGFVGYLNSGSSIVGCHHTTGEVTASNTGIGTSYAGGVSGYLGSDSSISNSYATGNVTASDAYASCAGGVSGYLDSGISIRDSYATGNITGSSSSTSCAGGFVGCLNSGSSIRDSYATGNVSTSGLIYSYAGGFSGFMRDSTISNSYATGSVHASATAATGFPHLYAGGFVGYLNSGSSIVGCHHTTGEVTASNTGIGTSYAGGVSGYLGSDSSISTSYATGSVRTIDNVLASTFTNSYAGGFTGFLKNGSISTSYATGSVNATASATSHAGGFAGYLDFDNSSISSSYATGNVSTSGIYSSAGGFTGYQLGSTVKNSISLNQYVTLISGSSYIGRVSGYGTPTNSSGWINVSGKIGGGTPFIFIGDAQNGTTVDSTTVWNNSTFFSGIFDNFADNWTMSTVDTYRLPILKWQPFGPDFDASYLKPSSGEIDSPTPTPTLITPTITPPVPNTPPTPPTLSSPPTSAPTVSSSDGNMENALRVLFDSRGGSFVQPATGLSYGDRVPPPTAPIKTGSTFAGWYKDEECTILWIFSEDAVPGDMTLYAKWTSTKSVASMTAAATQTATPQPTMVSGTASATQEATPSPSATPTAVPPTMTEAPAPMFGMLIGLLAAGVLMRRRLP</sequence>
<keyword evidence="6" id="KW-1185">Reference proteome</keyword>
<name>A0AAE4MEF1_9EURY</name>
<accession>A0AAE4MEF1</accession>
<feature type="compositionally biased region" description="Low complexity" evidence="2">
    <location>
        <begin position="758"/>
        <end position="769"/>
    </location>
</feature>
<dbReference type="Proteomes" id="UP001283212">
    <property type="component" value="Unassembled WGS sequence"/>
</dbReference>
<dbReference type="NCBIfam" id="TIGR02543">
    <property type="entry name" value="List_Bact_rpt"/>
    <property type="match status" value="1"/>
</dbReference>
<evidence type="ECO:0000256" key="3">
    <source>
        <dbReference type="SAM" id="Phobius"/>
    </source>
</evidence>
<feature type="domain" description="GLUG" evidence="4">
    <location>
        <begin position="196"/>
        <end position="221"/>
    </location>
</feature>